<feature type="domain" description="Glycosyl transferase family 1" evidence="7">
    <location>
        <begin position="192"/>
        <end position="300"/>
    </location>
</feature>
<protein>
    <recommendedName>
        <fullName evidence="5">tRNA-queuosine alpha-mannosyltransferase</fullName>
        <ecNumber evidence="4">2.4.1.110</ecNumber>
    </recommendedName>
</protein>
<comment type="catalytic activity">
    <reaction evidence="6">
        <text>queuosine(34) in tRNA(Asp) + GDP-alpha-D-mannose = O-4''-alpha-D-mannosylqueuosine(34) in tRNA(Asp) + GDP + H(+)</text>
        <dbReference type="Rhea" id="RHEA:12885"/>
        <dbReference type="Rhea" id="RHEA-COMP:18572"/>
        <dbReference type="Rhea" id="RHEA-COMP:18581"/>
        <dbReference type="ChEBI" id="CHEBI:15378"/>
        <dbReference type="ChEBI" id="CHEBI:57527"/>
        <dbReference type="ChEBI" id="CHEBI:58189"/>
        <dbReference type="ChEBI" id="CHEBI:194431"/>
        <dbReference type="ChEBI" id="CHEBI:194442"/>
        <dbReference type="EC" id="2.4.1.110"/>
    </reaction>
    <physiologicalReaction direction="left-to-right" evidence="6">
        <dbReference type="Rhea" id="RHEA:12886"/>
    </physiologicalReaction>
</comment>
<evidence type="ECO:0000259" key="7">
    <source>
        <dbReference type="Pfam" id="PF00534"/>
    </source>
</evidence>
<dbReference type="EC" id="2.4.1.110" evidence="4"/>
<dbReference type="InterPro" id="IPR001296">
    <property type="entry name" value="Glyco_trans_1"/>
</dbReference>
<dbReference type="Pfam" id="PF00534">
    <property type="entry name" value="Glycos_transf_1"/>
    <property type="match status" value="1"/>
</dbReference>
<comment type="similarity">
    <text evidence="1">Belongs to the glycosyltransferase group 1 family. Glycosyltransferase 4 subfamily.</text>
</comment>
<evidence type="ECO:0000256" key="4">
    <source>
        <dbReference type="ARBA" id="ARBA00044517"/>
    </source>
</evidence>
<dbReference type="PANTHER" id="PTHR13615:SF3">
    <property type="entry name" value="GLYCOSYLTRANSFERASE-LIKE DOMAIN-CONTAINING PROTEIN 1"/>
    <property type="match status" value="1"/>
</dbReference>
<evidence type="ECO:0000256" key="2">
    <source>
        <dbReference type="ARBA" id="ARBA00022676"/>
    </source>
</evidence>
<dbReference type="Pfam" id="PF12038">
    <property type="entry name" value="QTMAN_N"/>
    <property type="match status" value="1"/>
</dbReference>
<name>A0A5S6Q4W1_TRIMR</name>
<evidence type="ECO:0000256" key="6">
    <source>
        <dbReference type="ARBA" id="ARBA00048439"/>
    </source>
</evidence>
<evidence type="ECO:0000256" key="3">
    <source>
        <dbReference type="ARBA" id="ARBA00022679"/>
    </source>
</evidence>
<keyword evidence="3" id="KW-0808">Transferase</keyword>
<dbReference type="AlphaFoldDB" id="A0A5S6Q4W1"/>
<evidence type="ECO:0000313" key="9">
    <source>
        <dbReference type="Proteomes" id="UP000046395"/>
    </source>
</evidence>
<dbReference type="CDD" id="cd01635">
    <property type="entry name" value="Glycosyltransferase_GTB-type"/>
    <property type="match status" value="1"/>
</dbReference>
<dbReference type="PANTHER" id="PTHR13615">
    <property type="entry name" value="GLYCOSYLTRANSFERASE-LIKE 1"/>
    <property type="match status" value="1"/>
</dbReference>
<dbReference type="STRING" id="70415.A0A5S6Q4W1"/>
<dbReference type="InterPro" id="IPR022701">
    <property type="entry name" value="QTMAN_N"/>
</dbReference>
<dbReference type="Gene3D" id="3.40.50.2000">
    <property type="entry name" value="Glycogen Phosphorylase B"/>
    <property type="match status" value="1"/>
</dbReference>
<dbReference type="WBParaSite" id="TMUE_0000001992.1">
    <property type="protein sequence ID" value="TMUE_0000001992.1"/>
    <property type="gene ID" value="WBGene00297854"/>
</dbReference>
<dbReference type="SUPFAM" id="SSF53756">
    <property type="entry name" value="UDP-Glycosyltransferase/glycogen phosphorylase"/>
    <property type="match status" value="1"/>
</dbReference>
<evidence type="ECO:0000256" key="1">
    <source>
        <dbReference type="ARBA" id="ARBA00009481"/>
    </source>
</evidence>
<organism evidence="9 10">
    <name type="scientific">Trichuris muris</name>
    <name type="common">Mouse whipworm</name>
    <dbReference type="NCBI Taxonomy" id="70415"/>
    <lineage>
        <taxon>Eukaryota</taxon>
        <taxon>Metazoa</taxon>
        <taxon>Ecdysozoa</taxon>
        <taxon>Nematoda</taxon>
        <taxon>Enoplea</taxon>
        <taxon>Dorylaimia</taxon>
        <taxon>Trichinellida</taxon>
        <taxon>Trichuridae</taxon>
        <taxon>Trichuris</taxon>
    </lineage>
</organism>
<dbReference type="InterPro" id="IPR051862">
    <property type="entry name" value="GT-like_domain_containing_1"/>
</dbReference>
<keyword evidence="9" id="KW-1185">Reference proteome</keyword>
<evidence type="ECO:0000256" key="5">
    <source>
        <dbReference type="ARBA" id="ARBA00044539"/>
    </source>
</evidence>
<proteinExistence type="inferred from homology"/>
<reference evidence="10" key="1">
    <citation type="submission" date="2019-12" db="UniProtKB">
        <authorList>
            <consortium name="WormBaseParasite"/>
        </authorList>
    </citation>
    <scope>IDENTIFICATION</scope>
</reference>
<evidence type="ECO:0000259" key="8">
    <source>
        <dbReference type="Pfam" id="PF12038"/>
    </source>
</evidence>
<sequence length="367" mass="42362">MNTGSQQKCLILEPFSGGSHFQMVDLLRQCFDAQCLDILTLSGRKWPWRARTAALYFFQRIPEDSSYHTVFCSSVLNLAELVALCPKLGSSLKVIYFHENQLVYPVQRNDSCDFQFSYAQIVSCIIADRIVFNSKFNRDSFLSAIPSVLHRIPKDGRPCDVVSLIEVKCTVLHFPIVFPAIPTFQRSLEELHIVWPHRWEHDKNPELFFSVLRQLVADHCNFRLSVLGETYGEAPECFQTARDDLKEQIIHWGYVPDKTAYYNVLRSSHVVVSTARHEFFGVAMLEATYLGCWPLCPDALAYQEMYPPSCRYRTPAQLCKRLRHFCKHPRLAVDKRANLTIDFSQYSWSTLKNSYADLLGLSLRNEL</sequence>
<evidence type="ECO:0000313" key="10">
    <source>
        <dbReference type="WBParaSite" id="TMUE_0000001992.1"/>
    </source>
</evidence>
<feature type="domain" description="tRNA-queuosine alpha-mannosyltransferase N-terminal" evidence="8">
    <location>
        <begin position="8"/>
        <end position="176"/>
    </location>
</feature>
<dbReference type="Proteomes" id="UP000046395">
    <property type="component" value="Unassembled WGS sequence"/>
</dbReference>
<dbReference type="GO" id="GO:0016438">
    <property type="term" value="F:tRNA-queuosine(34) beta-mannosyltransferase activity"/>
    <property type="evidence" value="ECO:0007669"/>
    <property type="project" value="UniProtKB-EC"/>
</dbReference>
<keyword evidence="2" id="KW-0328">Glycosyltransferase</keyword>
<accession>A0A5S6Q4W1</accession>